<dbReference type="GO" id="GO:0006351">
    <property type="term" value="P:DNA-templated transcription"/>
    <property type="evidence" value="ECO:0007669"/>
    <property type="project" value="InterPro"/>
</dbReference>
<reference evidence="12" key="1">
    <citation type="submission" date="2020-07" db="EMBL/GenBank/DDBJ databases">
        <authorList>
            <person name="Ternovoy V.A."/>
            <person name="Shvalov A.N."/>
            <person name="Loktev V.B."/>
        </authorList>
    </citation>
    <scope>NUCLEOTIDE SEQUENCE</scope>
    <source>
        <strain evidence="12">Koltsovo/HPLV/2019</strain>
    </source>
</reference>
<evidence type="ECO:0000256" key="1">
    <source>
        <dbReference type="ARBA" id="ARBA00022484"/>
    </source>
</evidence>
<keyword evidence="10" id="KW-0812">Transmembrane</keyword>
<feature type="transmembrane region" description="Helical" evidence="10">
    <location>
        <begin position="908"/>
        <end position="926"/>
    </location>
</feature>
<dbReference type="InterPro" id="IPR043128">
    <property type="entry name" value="Rev_trsase/Diguanyl_cyclase"/>
</dbReference>
<dbReference type="GO" id="GO:0006508">
    <property type="term" value="P:proteolysis"/>
    <property type="evidence" value="ECO:0007669"/>
    <property type="project" value="UniProtKB-KW"/>
</dbReference>
<keyword evidence="6" id="KW-0378">Hydrolase</keyword>
<dbReference type="Pfam" id="PF00680">
    <property type="entry name" value="RdRP_1"/>
    <property type="match status" value="1"/>
</dbReference>
<dbReference type="Gene3D" id="3.30.70.270">
    <property type="match status" value="1"/>
</dbReference>
<evidence type="ECO:0000256" key="4">
    <source>
        <dbReference type="ARBA" id="ARBA00022695"/>
    </source>
</evidence>
<dbReference type="InterPro" id="IPR000605">
    <property type="entry name" value="Helicase_SF3_ssDNA/RNA_vir"/>
</dbReference>
<dbReference type="GO" id="GO:0003723">
    <property type="term" value="F:RNA binding"/>
    <property type="evidence" value="ECO:0007669"/>
    <property type="project" value="InterPro"/>
</dbReference>
<dbReference type="GO" id="GO:0003968">
    <property type="term" value="F:RNA-directed RNA polymerase activity"/>
    <property type="evidence" value="ECO:0007669"/>
    <property type="project" value="UniProtKB-KW"/>
</dbReference>
<dbReference type="GO" id="GO:0005524">
    <property type="term" value="F:ATP binding"/>
    <property type="evidence" value="ECO:0007669"/>
    <property type="project" value="UniProtKB-KW"/>
</dbReference>
<dbReference type="PROSITE" id="PS51218">
    <property type="entry name" value="SF3_HELICASE_2"/>
    <property type="match status" value="1"/>
</dbReference>
<keyword evidence="8" id="KW-0067">ATP-binding</keyword>
<evidence type="ECO:0000256" key="3">
    <source>
        <dbReference type="ARBA" id="ARBA00022679"/>
    </source>
</evidence>
<evidence type="ECO:0000256" key="7">
    <source>
        <dbReference type="ARBA" id="ARBA00022807"/>
    </source>
</evidence>
<sequence>MSAQIHALTGLTKTTNETEGMSAYGKSLSAFRALWGIDVPLRFRDMDDSILALDLMYGDKTKAMDFLFGYDRGIKKAQYYYALGQDSNGLYTWNVGVLVRKGPFVGCLGFGYADKKKLAIVKAQASLKEVMLETYDLIDYYHPERLLPQRLKYGKISEDYFWAQGWQDILKPEGLDARIRGLVPNELYDEKLVAGHFKQWDVYRYARFREPCLKCDKYHNHEYFSLNKLLNDIELNPGPVSLPIEGINLQITEFDKTKMEFPDGTIFVMHNDHFFIKDDKLIIKKPTVDFMAYVNDTNETRPKINFECDIAWKKLSTIWSNHHDYQPFLRCIIVGDEKLNKVNKEDDLFKFYKFSQGSVFRAKNFLFLPVSLLRVRFSKVWYNGTDLELKILNMFMSSIVNQDMNKTQFVQTVVRIVQLKMMLIKNKSTVLDEYADMFWTLYRATLKNLKHKRTSYTDYELNVELGNIEVIVPTTSTSMSPKKLNTKAIMYVQDELTMKDQVVNQHKLAPYDQKPAEEMTLGELREFFVTGRNVIFGTTVTRRGFKADRKYKRLSETQVSITTDAQKFLSKLISSKHRSYNIYDIFEKAVKFMDIDELSPEFQRKILLKMCRIQFASMDYKGLYQLYMKNDKTEEDYVTLALSSQNEMVAFGKLFDIDYDFNIFANREYIKMLKGPSNITLETEAQDEGWMARLKQKLLSPVHKVADTWTKAGESVNNLADYATKTIDGFTTKLNNLGFPSTQESVVYFDTATIKGVYQSAKTLIMAMFEDLLNKVCSLFGVTYERRIAPETLFMYYLIWKETTSEHMRFMILLDIAVQLGIADILWEVMVVTFKKCKNLLVPGNITKNVEKEKYLLEQANNIKMMQENSSGKRKKLYVDLPQVEDDAKDEVGFIDGIIKLLSNMTPTILGAATIAILGVLGYKGVDEREEKIGKKIVNMSRNMGFLALGIGSIPRVYTNFMGIFKYVKEWIMEKMNKKFKSEVTLENEAKHFLKTAVYTPGASEYVMFSDLAVCIKFFQHYSQALEFSKDLYRIKCPRVAAELKNRIKDIISMNTLVMSAVAMQLKSVELIHIQYYSEPGVGKTDLMFHTVEFADKIRVEVENQIRKEVGLPDVKQSKIPSSGIYMANENTNNEDGYHGQKKCIVDDTHVVKNPTPESIIDKLSKISGTPRIVKKADLNSKGMIRNVSTEVSATNVPFPKFDGMYRNEAIWRRRILVGLKVKDQYLQENKLVDNAAIMKDKLDRKRGEHLLFTFLDPVDECIVPEQPWMKDLEASDFWDILDTKVRVHFLREDTRQCQNPTMAELRLHFEAMMENIRTQIGQEAPNNVSETISMMRAHIEKKVDTWIAEDESERELYERTKTLELEELDVLETVSPYMLQENDNLVPLTKNLVSDTDLIDFENGEPSNISDIFSSAYATLQYTRRPEGHIYRMVASDKLSRTRDARIDYHKVFFDISPGNTMEHMGYKSEKPLTPLDQEVVLHHLMRLSVLGTRDKIRAAIELGVTTQDTYTKYEKIKEKFSYTIRRTEEVIRSSGTWVWDRVSDLAKDFYNAIIHGLGIAVAFFAFVAMLKLLAPSNTSYSRQNDRRIVSGPSINSNISRTLEENTQSLARSVSYRMFILGEKTKECMAIGVGGSVFLVNWHAVSEVTRPCTVIIADNLTVESDPAMCLKTLNITPNQIKRVKHDGKDYDAALIHIEGFRPVRTALNYFVTDHDIQEDFINFTEAEFQTLMLRECQNSVRLGTYNVQRAWNMSTWHGAKRVEATGPVVEHTDYFEFVENVYAKHGDSGSLVYHNNTRIPPKFFGILMAASCTKTYFGCITQEAIRETLQRFPNTATMNTIALQGEKIENIHRLYPVFEYPEHVYVSRLPNQSVSTNPGYEKTQIARHFPCTSEPAVQTDSDPRVPSTAQHFLKASLNKSIDYNPNSFTPDEEKFYCEFLRRMYLKHLPNIDKVRVYDTVRAIAGVQRMGSTSIDTKSSAGLPYKLEKGVSGKRPFIQYNTYENCWEIQERVFRDVEMYERHYLAGQVPFNHKLEFRKRELVSPEKIARSKTRTVGTGNMCHLIVYNKLFKDFFTMLKNSWVQGRAIPIITGLNMEEHTDIFMKFFVDHNYVLDFDVKAWEQKVTLKHLILNNRVRTQLIKDMYKLRGEKLPYDIEVVGLGLAVDYMDTSVVFEDVVYSKWSGLLSGHAGTLVENSEAHLGEIALIIRDILIRAGKPELATPNKILENVTCMVAADDVLISITPSWQAWVNLETIREGYKRRGFEITAADKSQNFNVKNIFTAQFLKHNIRIEEDGRYVQAPQAEIIYQLLHWVRTDTELTKKQQFLTNIDNAMRMAFFRGREFYDDIKEKLNFAMLDTKDKEQWPYSYEHMRDKILLKFRDDSDPIANAQHDDTEIDFRF</sequence>
<evidence type="ECO:0000256" key="6">
    <source>
        <dbReference type="ARBA" id="ARBA00022801"/>
    </source>
</evidence>
<keyword evidence="3" id="KW-0808">Transferase</keyword>
<evidence type="ECO:0000256" key="2">
    <source>
        <dbReference type="ARBA" id="ARBA00022670"/>
    </source>
</evidence>
<feature type="domain" description="SF3 helicase" evidence="11">
    <location>
        <begin position="1051"/>
        <end position="1235"/>
    </location>
</feature>
<keyword evidence="7" id="KW-0788">Thiol protease</keyword>
<dbReference type="SUPFAM" id="SSF50494">
    <property type="entry name" value="Trypsin-like serine proteases"/>
    <property type="match status" value="1"/>
</dbReference>
<keyword evidence="4" id="KW-0548">Nucleotidyltransferase</keyword>
<proteinExistence type="predicted"/>
<keyword evidence="10" id="KW-1133">Transmembrane helix</keyword>
<evidence type="ECO:0000256" key="8">
    <source>
        <dbReference type="ARBA" id="ARBA00022840"/>
    </source>
</evidence>
<keyword evidence="9" id="KW-0693">Viral RNA replication</keyword>
<feature type="transmembrane region" description="Helical" evidence="10">
    <location>
        <begin position="946"/>
        <end position="968"/>
    </location>
</feature>
<dbReference type="InterPro" id="IPR009003">
    <property type="entry name" value="Peptidase_S1_PA"/>
</dbReference>
<dbReference type="InterPro" id="IPR014759">
    <property type="entry name" value="Helicase_SF3_ssRNA_vir"/>
</dbReference>
<organism evidence="12">
    <name type="scientific">Hammarskog picorna-like virus</name>
    <dbReference type="NCBI Taxonomy" id="2665417"/>
    <lineage>
        <taxon>Viruses</taxon>
        <taxon>Riboviria</taxon>
        <taxon>Orthornavirae</taxon>
        <taxon>Pisuviricota</taxon>
        <taxon>Pisoniviricetes</taxon>
        <taxon>Picornavirales</taxon>
    </lineage>
</organism>
<dbReference type="GO" id="GO:0008234">
    <property type="term" value="F:cysteine-type peptidase activity"/>
    <property type="evidence" value="ECO:0007669"/>
    <property type="project" value="UniProtKB-KW"/>
</dbReference>
<dbReference type="EMBL" id="MT753151">
    <property type="protein sequence ID" value="UCC70386.1"/>
    <property type="molecule type" value="Genomic_RNA"/>
</dbReference>
<evidence type="ECO:0000256" key="9">
    <source>
        <dbReference type="ARBA" id="ARBA00022953"/>
    </source>
</evidence>
<protein>
    <submittedName>
        <fullName evidence="12">Putative polyprotein</fullName>
    </submittedName>
</protein>
<keyword evidence="10" id="KW-0472">Membrane</keyword>
<keyword evidence="1" id="KW-0696">RNA-directed RNA polymerase</keyword>
<dbReference type="GO" id="GO:0003724">
    <property type="term" value="F:RNA helicase activity"/>
    <property type="evidence" value="ECO:0007669"/>
    <property type="project" value="InterPro"/>
</dbReference>
<evidence type="ECO:0000259" key="11">
    <source>
        <dbReference type="PROSITE" id="PS51218"/>
    </source>
</evidence>
<dbReference type="Pfam" id="PF00910">
    <property type="entry name" value="RNA_helicase"/>
    <property type="match status" value="1"/>
</dbReference>
<evidence type="ECO:0000256" key="10">
    <source>
        <dbReference type="SAM" id="Phobius"/>
    </source>
</evidence>
<name>A0A8K1MN23_9VIRU</name>
<dbReference type="SUPFAM" id="SSF56672">
    <property type="entry name" value="DNA/RNA polymerases"/>
    <property type="match status" value="1"/>
</dbReference>
<dbReference type="InterPro" id="IPR001205">
    <property type="entry name" value="RNA-dir_pol_C"/>
</dbReference>
<keyword evidence="5" id="KW-0547">Nucleotide-binding</keyword>
<keyword evidence="2" id="KW-0645">Protease</keyword>
<accession>A0A8K1MN23</accession>
<evidence type="ECO:0000313" key="12">
    <source>
        <dbReference type="EMBL" id="UCC70386.1"/>
    </source>
</evidence>
<evidence type="ECO:0000256" key="5">
    <source>
        <dbReference type="ARBA" id="ARBA00022741"/>
    </source>
</evidence>
<dbReference type="InterPro" id="IPR043502">
    <property type="entry name" value="DNA/RNA_pol_sf"/>
</dbReference>